<sequence>MALGKKSIMILVPIALLLLFVGYEGARVWWYRGYSVGHRTGVIRKVSVRGPPYCKYLSGELVLQGTQPGQPIETWEFSVDDDSDKNPLIKQLYEAEKSGQRITLDYRQDLGALFRCSPSEYFVTRAE</sequence>
<evidence type="ECO:0008006" key="2">
    <source>
        <dbReference type="Google" id="ProtNLM"/>
    </source>
</evidence>
<dbReference type="AlphaFoldDB" id="A0A3Q8I1Q4"/>
<proteinExistence type="predicted"/>
<accession>A0A3Q8I1Q4</accession>
<organism evidence="1">
    <name type="scientific">Aetherobacter sp</name>
    <dbReference type="NCBI Taxonomy" id="2022431"/>
    <lineage>
        <taxon>Bacteria</taxon>
        <taxon>Pseudomonadati</taxon>
        <taxon>Myxococcota</taxon>
        <taxon>Polyangia</taxon>
        <taxon>Polyangiales</taxon>
        <taxon>Polyangiaceae</taxon>
        <taxon>Aetherobacter</taxon>
    </lineage>
</organism>
<name>A0A3Q8I1Q4_9BACT</name>
<evidence type="ECO:0000313" key="1">
    <source>
        <dbReference type="EMBL" id="AYM52636.1"/>
    </source>
</evidence>
<protein>
    <recommendedName>
        <fullName evidence="2">6-phosphogluconate dehydrogenase</fullName>
    </recommendedName>
</protein>
<reference evidence="1" key="1">
    <citation type="journal article" date="2018" name="J. Ind. Microbiol. Biotechnol.">
        <title>Genome mining reveals uncommon alkylpyrones as type III PKS products from myxobacteria.</title>
        <authorList>
            <person name="Hug J.J."/>
            <person name="Panter F."/>
            <person name="Krug D."/>
            <person name="Muller R."/>
        </authorList>
    </citation>
    <scope>NUCLEOTIDE SEQUENCE</scope>
    <source>
        <strain evidence="1">MSr9335</strain>
    </source>
</reference>
<dbReference type="EMBL" id="MH908880">
    <property type="protein sequence ID" value="AYM52636.1"/>
    <property type="molecule type" value="Genomic_DNA"/>
</dbReference>